<gene>
    <name evidence="2" type="ORF">AYJ54_31660</name>
</gene>
<evidence type="ECO:0000256" key="1">
    <source>
        <dbReference type="SAM" id="MobiDB-lite"/>
    </source>
</evidence>
<proteinExistence type="predicted"/>
<reference evidence="2 3" key="1">
    <citation type="submission" date="2016-03" db="EMBL/GenBank/DDBJ databases">
        <title>Draft Genome Sequence of the Strain BR 10245 (Bradyrhizobium sp.) isolated from nodules of Centrolobium paraense.</title>
        <authorList>
            <person name="Simoes-Araujo J.L.Sr."/>
            <person name="Barauna A.C."/>
            <person name="Silva K."/>
            <person name="Zilli J.E."/>
        </authorList>
    </citation>
    <scope>NUCLEOTIDE SEQUENCE [LARGE SCALE GENOMIC DNA]</scope>
    <source>
        <strain evidence="2 3">BR 10245</strain>
    </source>
</reference>
<feature type="region of interest" description="Disordered" evidence="1">
    <location>
        <begin position="1"/>
        <end position="27"/>
    </location>
</feature>
<dbReference type="Proteomes" id="UP000076959">
    <property type="component" value="Unassembled WGS sequence"/>
</dbReference>
<keyword evidence="3" id="KW-1185">Reference proteome</keyword>
<dbReference type="AlphaFoldDB" id="A0A176Y9U6"/>
<sequence>MFRRQKGGSHANTAQEQRQRNESSGDEIQAGIVELRGLPREKLADAVFMLWMAAKQQSGLIRRSIKESASAEFDCHSPSGGDMASYLAEDAVSTLRHHAADLPKLLDVLLERSPGVHFTVRERDAVSMLAAMIREQRLEGILEGLRLAGLLNESPKDRHGGFGKT</sequence>
<dbReference type="OrthoDB" id="8222728at2"/>
<evidence type="ECO:0000313" key="3">
    <source>
        <dbReference type="Proteomes" id="UP000076959"/>
    </source>
</evidence>
<comment type="caution">
    <text evidence="2">The sequence shown here is derived from an EMBL/GenBank/DDBJ whole genome shotgun (WGS) entry which is preliminary data.</text>
</comment>
<protein>
    <submittedName>
        <fullName evidence="2">Uncharacterized protein</fullName>
    </submittedName>
</protein>
<accession>A0A176Y9U6</accession>
<organism evidence="2 3">
    <name type="scientific">Bradyrhizobium centrolobii</name>
    <dbReference type="NCBI Taxonomy" id="1505087"/>
    <lineage>
        <taxon>Bacteria</taxon>
        <taxon>Pseudomonadati</taxon>
        <taxon>Pseudomonadota</taxon>
        <taxon>Alphaproteobacteria</taxon>
        <taxon>Hyphomicrobiales</taxon>
        <taxon>Nitrobacteraceae</taxon>
        <taxon>Bradyrhizobium</taxon>
    </lineage>
</organism>
<name>A0A176Y9U6_9BRAD</name>
<dbReference type="RefSeq" id="WP_063708121.1">
    <property type="nucleotide sequence ID" value="NZ_LUUB01000113.1"/>
</dbReference>
<dbReference type="EMBL" id="LUUB01000113">
    <property type="protein sequence ID" value="OAF00420.1"/>
    <property type="molecule type" value="Genomic_DNA"/>
</dbReference>
<evidence type="ECO:0000313" key="2">
    <source>
        <dbReference type="EMBL" id="OAF00420.1"/>
    </source>
</evidence>